<reference evidence="2 3" key="1">
    <citation type="submission" date="2024-06" db="EMBL/GenBank/DDBJ databases">
        <title>The Natural Products Discovery Center: Release of the First 8490 Sequenced Strains for Exploring Actinobacteria Biosynthetic Diversity.</title>
        <authorList>
            <person name="Kalkreuter E."/>
            <person name="Kautsar S.A."/>
            <person name="Yang D."/>
            <person name="Bader C.D."/>
            <person name="Teijaro C.N."/>
            <person name="Fluegel L."/>
            <person name="Davis C.M."/>
            <person name="Simpson J.R."/>
            <person name="Lauterbach L."/>
            <person name="Steele A.D."/>
            <person name="Gui C."/>
            <person name="Meng S."/>
            <person name="Li G."/>
            <person name="Viehrig K."/>
            <person name="Ye F."/>
            <person name="Su P."/>
            <person name="Kiefer A.F."/>
            <person name="Nichols A."/>
            <person name="Cepeda A.J."/>
            <person name="Yan W."/>
            <person name="Fan B."/>
            <person name="Jiang Y."/>
            <person name="Adhikari A."/>
            <person name="Zheng C.-J."/>
            <person name="Schuster L."/>
            <person name="Cowan T.M."/>
            <person name="Smanski M.J."/>
            <person name="Chevrette M.G."/>
            <person name="De Carvalho L.P.S."/>
            <person name="Shen B."/>
        </authorList>
    </citation>
    <scope>NUCLEOTIDE SEQUENCE [LARGE SCALE GENOMIC DNA]</scope>
    <source>
        <strain evidence="2 3">NPDC050100</strain>
    </source>
</reference>
<accession>A0ABV3GPV6</accession>
<dbReference type="EMBL" id="JBFALK010000021">
    <property type="protein sequence ID" value="MEV0973317.1"/>
    <property type="molecule type" value="Genomic_DNA"/>
</dbReference>
<comment type="caution">
    <text evidence="2">The sequence shown here is derived from an EMBL/GenBank/DDBJ whole genome shotgun (WGS) entry which is preliminary data.</text>
</comment>
<sequence>MADGDTVTGRVISPVLIGREEELRRLVAAVSMPPAVVVLEGEAGIGKSRLLARLAARPEMAGRLLLRGRTRCIREPFPLGPLVEALRGSGDSLARAELSPVAGALRGLLPELASIWPRRSSARLASPPISARICTSCRRGCRWPYRS</sequence>
<dbReference type="SUPFAM" id="SSF52540">
    <property type="entry name" value="P-loop containing nucleoside triphosphate hydrolases"/>
    <property type="match status" value="1"/>
</dbReference>
<gene>
    <name evidence="2" type="ORF">AB0I59_32345</name>
</gene>
<dbReference type="RefSeq" id="WP_358138889.1">
    <property type="nucleotide sequence ID" value="NZ_JBFALK010000021.1"/>
</dbReference>
<dbReference type="Proteomes" id="UP001551675">
    <property type="component" value="Unassembled WGS sequence"/>
</dbReference>
<organism evidence="2 3">
    <name type="scientific">Microtetraspora glauca</name>
    <dbReference type="NCBI Taxonomy" id="1996"/>
    <lineage>
        <taxon>Bacteria</taxon>
        <taxon>Bacillati</taxon>
        <taxon>Actinomycetota</taxon>
        <taxon>Actinomycetes</taxon>
        <taxon>Streptosporangiales</taxon>
        <taxon>Streptosporangiaceae</taxon>
        <taxon>Microtetraspora</taxon>
    </lineage>
</organism>
<name>A0ABV3GPV6_MICGL</name>
<proteinExistence type="predicted"/>
<protein>
    <submittedName>
        <fullName evidence="2">AAA family ATPase</fullName>
    </submittedName>
</protein>
<evidence type="ECO:0000313" key="2">
    <source>
        <dbReference type="EMBL" id="MEV0973317.1"/>
    </source>
</evidence>
<dbReference type="Pfam" id="PF13191">
    <property type="entry name" value="AAA_16"/>
    <property type="match status" value="1"/>
</dbReference>
<evidence type="ECO:0000259" key="1">
    <source>
        <dbReference type="Pfam" id="PF13191"/>
    </source>
</evidence>
<feature type="domain" description="Orc1-like AAA ATPase" evidence="1">
    <location>
        <begin position="16"/>
        <end position="114"/>
    </location>
</feature>
<dbReference type="InterPro" id="IPR027417">
    <property type="entry name" value="P-loop_NTPase"/>
</dbReference>
<evidence type="ECO:0000313" key="3">
    <source>
        <dbReference type="Proteomes" id="UP001551675"/>
    </source>
</evidence>
<keyword evidence="3" id="KW-1185">Reference proteome</keyword>
<dbReference type="InterPro" id="IPR041664">
    <property type="entry name" value="AAA_16"/>
</dbReference>